<organism evidence="8 9">
    <name type="scientific">Adlercreutzia mucosicola</name>
    <dbReference type="NCBI Taxonomy" id="580026"/>
    <lineage>
        <taxon>Bacteria</taxon>
        <taxon>Bacillati</taxon>
        <taxon>Actinomycetota</taxon>
        <taxon>Coriobacteriia</taxon>
        <taxon>Eggerthellales</taxon>
        <taxon>Eggerthellaceae</taxon>
        <taxon>Adlercreutzia</taxon>
    </lineage>
</organism>
<accession>A0A6N8JRG8</accession>
<dbReference type="Pfam" id="PF17802">
    <property type="entry name" value="SpaA"/>
    <property type="match status" value="1"/>
</dbReference>
<keyword evidence="4" id="KW-1133">Transmembrane helix</keyword>
<evidence type="ECO:0000256" key="4">
    <source>
        <dbReference type="SAM" id="Phobius"/>
    </source>
</evidence>
<dbReference type="PANTHER" id="PTHR36108:SF13">
    <property type="entry name" value="COLOSSIN-B-RELATED"/>
    <property type="match status" value="1"/>
</dbReference>
<dbReference type="InterPro" id="IPR013783">
    <property type="entry name" value="Ig-like_fold"/>
</dbReference>
<evidence type="ECO:0000313" key="9">
    <source>
        <dbReference type="Proteomes" id="UP000463388"/>
    </source>
</evidence>
<evidence type="ECO:0000313" key="8">
    <source>
        <dbReference type="EMBL" id="MVX61519.1"/>
    </source>
</evidence>
<dbReference type="Gene3D" id="2.60.40.10">
    <property type="entry name" value="Immunoglobulins"/>
    <property type="match status" value="2"/>
</dbReference>
<keyword evidence="4" id="KW-0812">Transmembrane</keyword>
<dbReference type="Gene3D" id="2.60.40.3930">
    <property type="match status" value="2"/>
</dbReference>
<keyword evidence="9" id="KW-1185">Reference proteome</keyword>
<feature type="domain" description="T-Q ester bond containing" evidence="7">
    <location>
        <begin position="967"/>
        <end position="1091"/>
    </location>
</feature>
<dbReference type="InterPro" id="IPR041033">
    <property type="entry name" value="SpaA_PFL_dom_1"/>
</dbReference>
<evidence type="ECO:0000256" key="5">
    <source>
        <dbReference type="SAM" id="SignalP"/>
    </source>
</evidence>
<feature type="chain" id="PRO_5038940984" evidence="5">
    <location>
        <begin position="40"/>
        <end position="1269"/>
    </location>
</feature>
<feature type="transmembrane region" description="Helical" evidence="4">
    <location>
        <begin position="1242"/>
        <end position="1263"/>
    </location>
</feature>
<protein>
    <submittedName>
        <fullName evidence="8">VaFE repeat-containing surface-anchored protein</fullName>
    </submittedName>
</protein>
<comment type="caution">
    <text evidence="8">The sequence shown here is derived from an EMBL/GenBank/DDBJ whole genome shotgun (WGS) entry which is preliminary data.</text>
</comment>
<sequence length="1269" mass="136463">MNRSHSAPVHRAPRSIRTLVSALLAFLLLVGLAPFSAGAPPQAEAAPPSSPVNVLLHFKDAQGETVDFTSYEASAVRQGDTLLIAVGDGSAALDFRDNLRFAVYDRYAAFNNQQQDITGDCFYDEEAGIVSVPARFEERLGELAIVFWLSPAHAAYDRFITSQLITDAVQLEHEGRQTTMASDIEALKAAAEAPATSPLAAADEPLRSVPFPGQPDAHYQLNPYTRLEEFDRDQTEKQIAYGFPSHWVGSYGFGAFFGTHREFTGGASSDTDWNAPVLDTSASSYDEVVEAYLAETIAARLGAEAQFGSSKGGTSFVDRPVTLGYGYQDDGYLPGHSPDRKALARGGCGSSDINNGAGTPLPIPGGNSYITFKGVYNGSQTQYAGWYIFFYKFDAKSGSTGNTFQDIVGYMVAAPPHGGNVQLTKVSTDPAISNANGNYSLAQGVFAAFTDEAASQSARDHAQGRLWKTWQEAQAWAEANADVTLVTGNDGSSAVVRDVEAADYFVVELFAPPGFRLSDQIKTLSVHVAENDDDVCSIAFEDVPQSGSIDLLKVSNNPDLTTGNDCYTLAGATYGIFADAACLQPVRSITTALDGNGNGYARADKLPIGSYWVKETKRPQAGFALDPRVYPVVVSDQIVTRVNTASVTDQAKLNPLSIMLQKKDDQTQEASPQGAATLGDAHFRINYYDVNGGTAESLSALEPRAHWIVRTDDTGSFLLDRAESFFTHTDRHGNETELPYKVSGSPFYRLSDGRIAMPIGTYTIQEVKAPEGYLLDETIRVRHITDADHNNEVIETFEAEQDGDLVTDRVARGDLSFLKRADGAAKLAGIPFKLTSKTTGEWHIIVTDKNGMASTQSTAAHPHGANTNGNDAQFRAEDGSFRMPLTLDTEALDASAGTWFGLASNGQSAPIDEQYGALPFDTYELEELPCPANALFQMIRDEVVIDETDDSLVVDLGTLNNTAAGKPSIRTSAYDGTTHDPYDNEISANETATIIDRVTYTGLTPGESYTLEAALMDKATGEPFLVEGDPVTASTTFAPEDYNGYTNVTISFDGSALAERTELVVFETLSQEGREVARHHDLDDRQQTITVNPVSIATTARDQESGTHQGLPAEEVTIVDTVTYQGLVPGHEYRLIALLMNKDTGEPHTVDDRVVTVEQAFVSDASEGAADVAITIPGANLDGTTFVVFESLYYEDRELAVHADLEDEGQTVAYAYPDLPLPPTGGSAEPDRPALAQTGDPLTWTIAALAVGAGGAAVIAYAARRNRPK</sequence>
<keyword evidence="2" id="KW-0964">Secreted</keyword>
<dbReference type="InterPro" id="IPR041100">
    <property type="entry name" value="TQ"/>
</dbReference>
<evidence type="ECO:0000259" key="6">
    <source>
        <dbReference type="Pfam" id="PF17802"/>
    </source>
</evidence>
<reference evidence="8 9" key="1">
    <citation type="submission" date="2019-12" db="EMBL/GenBank/DDBJ databases">
        <title>Microbes associate with the intestines of laboratory mice.</title>
        <authorList>
            <person name="Navarre W."/>
            <person name="Wong E."/>
        </authorList>
    </citation>
    <scope>NUCLEOTIDE SEQUENCE [LARGE SCALE GENOMIC DNA]</scope>
    <source>
        <strain evidence="8 9">NM66_B29</strain>
    </source>
</reference>
<dbReference type="RefSeq" id="WP_160346746.1">
    <property type="nucleotide sequence ID" value="NZ_WSRR01000023.1"/>
</dbReference>
<evidence type="ECO:0000259" key="7">
    <source>
        <dbReference type="Pfam" id="PF18202"/>
    </source>
</evidence>
<comment type="similarity">
    <text evidence="1">Belongs to the serine-aspartate repeat-containing protein (SDr) family.</text>
</comment>
<name>A0A6N8JRG8_9ACTN</name>
<dbReference type="AlphaFoldDB" id="A0A6N8JRG8"/>
<evidence type="ECO:0000256" key="2">
    <source>
        <dbReference type="ARBA" id="ARBA00022525"/>
    </source>
</evidence>
<feature type="domain" description="T-Q ester bond containing" evidence="7">
    <location>
        <begin position="1095"/>
        <end position="1212"/>
    </location>
</feature>
<dbReference type="Proteomes" id="UP000463388">
    <property type="component" value="Unassembled WGS sequence"/>
</dbReference>
<proteinExistence type="inferred from homology"/>
<feature type="domain" description="SpaA-like prealbumin fold" evidence="6">
    <location>
        <begin position="568"/>
        <end position="642"/>
    </location>
</feature>
<keyword evidence="4" id="KW-0472">Membrane</keyword>
<keyword evidence="3 5" id="KW-0732">Signal</keyword>
<feature type="signal peptide" evidence="5">
    <location>
        <begin position="1"/>
        <end position="39"/>
    </location>
</feature>
<evidence type="ECO:0000256" key="3">
    <source>
        <dbReference type="ARBA" id="ARBA00022729"/>
    </source>
</evidence>
<dbReference type="PANTHER" id="PTHR36108">
    <property type="entry name" value="COLOSSIN-B-RELATED"/>
    <property type="match status" value="1"/>
</dbReference>
<dbReference type="GO" id="GO:0005975">
    <property type="term" value="P:carbohydrate metabolic process"/>
    <property type="evidence" value="ECO:0007669"/>
    <property type="project" value="UniProtKB-ARBA"/>
</dbReference>
<gene>
    <name evidence="8" type="ORF">GKZ27_08635</name>
</gene>
<dbReference type="OrthoDB" id="3169232at2"/>
<evidence type="ECO:0000256" key="1">
    <source>
        <dbReference type="ARBA" id="ARBA00007257"/>
    </source>
</evidence>
<dbReference type="NCBIfam" id="NF033903">
    <property type="entry name" value="VaFE_rpt"/>
    <property type="match status" value="2"/>
</dbReference>
<dbReference type="Pfam" id="PF18202">
    <property type="entry name" value="TQ"/>
    <property type="match status" value="2"/>
</dbReference>
<dbReference type="EMBL" id="WSRR01000023">
    <property type="protein sequence ID" value="MVX61519.1"/>
    <property type="molecule type" value="Genomic_DNA"/>
</dbReference>